<feature type="transmembrane region" description="Helical" evidence="1">
    <location>
        <begin position="33"/>
        <end position="57"/>
    </location>
</feature>
<keyword evidence="1" id="KW-0812">Transmembrane</keyword>
<dbReference type="EMBL" id="JAMZDX010000009">
    <property type="protein sequence ID" value="MCP2314408.1"/>
    <property type="molecule type" value="Genomic_DNA"/>
</dbReference>
<name>A0ABT1JAB7_9ACTN</name>
<keyword evidence="1" id="KW-0472">Membrane</keyword>
<proteinExistence type="predicted"/>
<gene>
    <name evidence="2" type="ORF">FHR36_007609</name>
</gene>
<feature type="transmembrane region" description="Helical" evidence="1">
    <location>
        <begin position="69"/>
        <end position="93"/>
    </location>
</feature>
<dbReference type="RefSeq" id="WP_253804721.1">
    <property type="nucleotide sequence ID" value="NZ_BAAAUB010000035.1"/>
</dbReference>
<evidence type="ECO:0000256" key="1">
    <source>
        <dbReference type="SAM" id="Phobius"/>
    </source>
</evidence>
<comment type="caution">
    <text evidence="2">The sequence shown here is derived from an EMBL/GenBank/DDBJ whole genome shotgun (WGS) entry which is preliminary data.</text>
</comment>
<evidence type="ECO:0000313" key="2">
    <source>
        <dbReference type="EMBL" id="MCP2314408.1"/>
    </source>
</evidence>
<protein>
    <submittedName>
        <fullName evidence="2">Uncharacterized protein</fullName>
    </submittedName>
</protein>
<organism evidence="2 3">
    <name type="scientific">Kitasatospora paracochleata</name>
    <dbReference type="NCBI Taxonomy" id="58354"/>
    <lineage>
        <taxon>Bacteria</taxon>
        <taxon>Bacillati</taxon>
        <taxon>Actinomycetota</taxon>
        <taxon>Actinomycetes</taxon>
        <taxon>Kitasatosporales</taxon>
        <taxon>Streptomycetaceae</taxon>
        <taxon>Kitasatospora</taxon>
    </lineage>
</organism>
<accession>A0ABT1JAB7</accession>
<sequence length="95" mass="9521">MSDPSLMRPVKPPKKNIFTGLSPWQVALTMLPLALLLVGGAIGGAIGGVGMVVNAKVAKAPMGTPAKAALMAGVVLTAAVVYLTVAVLLVTVLNS</sequence>
<keyword evidence="3" id="KW-1185">Reference proteome</keyword>
<dbReference type="Proteomes" id="UP001206483">
    <property type="component" value="Unassembled WGS sequence"/>
</dbReference>
<keyword evidence="1" id="KW-1133">Transmembrane helix</keyword>
<evidence type="ECO:0000313" key="3">
    <source>
        <dbReference type="Proteomes" id="UP001206483"/>
    </source>
</evidence>
<reference evidence="2 3" key="1">
    <citation type="submission" date="2022-06" db="EMBL/GenBank/DDBJ databases">
        <title>Sequencing the genomes of 1000 actinobacteria strains.</title>
        <authorList>
            <person name="Klenk H.-P."/>
        </authorList>
    </citation>
    <scope>NUCLEOTIDE SEQUENCE [LARGE SCALE GENOMIC DNA]</scope>
    <source>
        <strain evidence="2 3">DSM 41656</strain>
    </source>
</reference>